<feature type="compositionally biased region" description="Polar residues" evidence="1">
    <location>
        <begin position="300"/>
        <end position="309"/>
    </location>
</feature>
<gene>
    <name evidence="2" type="ORF">EJ05DRAFT_496306</name>
</gene>
<keyword evidence="3" id="KW-1185">Reference proteome</keyword>
<dbReference type="EMBL" id="ML996565">
    <property type="protein sequence ID" value="KAF2763486.1"/>
    <property type="molecule type" value="Genomic_DNA"/>
</dbReference>
<organism evidence="2 3">
    <name type="scientific">Pseudovirgaria hyperparasitica</name>
    <dbReference type="NCBI Taxonomy" id="470096"/>
    <lineage>
        <taxon>Eukaryota</taxon>
        <taxon>Fungi</taxon>
        <taxon>Dikarya</taxon>
        <taxon>Ascomycota</taxon>
        <taxon>Pezizomycotina</taxon>
        <taxon>Dothideomycetes</taxon>
        <taxon>Dothideomycetes incertae sedis</taxon>
        <taxon>Acrospermales</taxon>
        <taxon>Acrospermaceae</taxon>
        <taxon>Pseudovirgaria</taxon>
    </lineage>
</organism>
<dbReference type="GeneID" id="54487422"/>
<feature type="compositionally biased region" description="Basic and acidic residues" evidence="1">
    <location>
        <begin position="310"/>
        <end position="324"/>
    </location>
</feature>
<accession>A0A6A6WN29</accession>
<dbReference type="RefSeq" id="XP_033605937.1">
    <property type="nucleotide sequence ID" value="XM_033746368.1"/>
</dbReference>
<dbReference type="Proteomes" id="UP000799437">
    <property type="component" value="Unassembled WGS sequence"/>
</dbReference>
<reference evidence="2" key="1">
    <citation type="journal article" date="2020" name="Stud. Mycol.">
        <title>101 Dothideomycetes genomes: a test case for predicting lifestyles and emergence of pathogens.</title>
        <authorList>
            <person name="Haridas S."/>
            <person name="Albert R."/>
            <person name="Binder M."/>
            <person name="Bloem J."/>
            <person name="Labutti K."/>
            <person name="Salamov A."/>
            <person name="Andreopoulos B."/>
            <person name="Baker S."/>
            <person name="Barry K."/>
            <person name="Bills G."/>
            <person name="Bluhm B."/>
            <person name="Cannon C."/>
            <person name="Castanera R."/>
            <person name="Culley D."/>
            <person name="Daum C."/>
            <person name="Ezra D."/>
            <person name="Gonzalez J."/>
            <person name="Henrissat B."/>
            <person name="Kuo A."/>
            <person name="Liang C."/>
            <person name="Lipzen A."/>
            <person name="Lutzoni F."/>
            <person name="Magnuson J."/>
            <person name="Mondo S."/>
            <person name="Nolan M."/>
            <person name="Ohm R."/>
            <person name="Pangilinan J."/>
            <person name="Park H.-J."/>
            <person name="Ramirez L."/>
            <person name="Alfaro M."/>
            <person name="Sun H."/>
            <person name="Tritt A."/>
            <person name="Yoshinaga Y."/>
            <person name="Zwiers L.-H."/>
            <person name="Turgeon B."/>
            <person name="Goodwin S."/>
            <person name="Spatafora J."/>
            <person name="Crous P."/>
            <person name="Grigoriev I."/>
        </authorList>
    </citation>
    <scope>NUCLEOTIDE SEQUENCE</scope>
    <source>
        <strain evidence="2">CBS 121739</strain>
    </source>
</reference>
<evidence type="ECO:0000313" key="3">
    <source>
        <dbReference type="Proteomes" id="UP000799437"/>
    </source>
</evidence>
<protein>
    <submittedName>
        <fullName evidence="2">Uncharacterized protein</fullName>
    </submittedName>
</protein>
<feature type="compositionally biased region" description="Basic and acidic residues" evidence="1">
    <location>
        <begin position="193"/>
        <end position="204"/>
    </location>
</feature>
<feature type="compositionally biased region" description="Basic and acidic residues" evidence="1">
    <location>
        <begin position="32"/>
        <end position="54"/>
    </location>
</feature>
<feature type="compositionally biased region" description="Basic and acidic residues" evidence="1">
    <location>
        <begin position="107"/>
        <end position="142"/>
    </location>
</feature>
<feature type="region of interest" description="Disordered" evidence="1">
    <location>
        <begin position="176"/>
        <end position="337"/>
    </location>
</feature>
<proteinExistence type="predicted"/>
<evidence type="ECO:0000313" key="2">
    <source>
        <dbReference type="EMBL" id="KAF2763486.1"/>
    </source>
</evidence>
<feature type="compositionally biased region" description="Basic residues" evidence="1">
    <location>
        <begin position="55"/>
        <end position="70"/>
    </location>
</feature>
<sequence length="583" mass="65613">MHSSGSMINRRPLSPSTEAELRRACQAFAKYNKGDGDSAKPDFELIHRYMSDKHPRPHNSSRPSHPHPNRRRDDSSQKRNVPRPGKQSMDVHVPSASLVPFPANVGYRRDSPSPHKIACADKPHNQRQDEGDYNRKRGSENRHKMHANWTLVDSDDSYSTPLTTSTDVVYNSGSTAMTSLASPNREPIQDCTTKSRLEQNDIRSKKVTNRAHGRDEAKETSHGVAAARPCNERVRGSSRELSRTRSITGEIRDYFRPGSANRGNISRSSSQDSMRDDVSGKRRGSTSIWRSWSLRRKESNTSLSIQPGHSQDDRLEKPVPDLNRELPPLPGLDQWKGDNSLDETTRNNPKAHISQLMVKSSAPPMTERSMSKPEQIRLPKTRNELLHLKPTTALNHPRNGTLSDDATRNMLPRRSLTGADLKQAHAIVTDKENAHPVKTQASKGFDFDALLSAMERTEIGQEWIKPQRQAQERASPTEVLRTTTSAKYSLDQNRGDMPNFSRKISCEAPRRHNTAPIDHTLECSNYSPKQTKGLRRVFGGLLTRKKSTIKNWAVNGREDHCQQGVGNNFVLHDEAADAPVIRY</sequence>
<feature type="compositionally biased region" description="Basic and acidic residues" evidence="1">
    <location>
        <begin position="212"/>
        <end position="221"/>
    </location>
</feature>
<dbReference type="AlphaFoldDB" id="A0A6A6WN29"/>
<name>A0A6A6WN29_9PEZI</name>
<dbReference type="OrthoDB" id="3919888at2759"/>
<feature type="region of interest" description="Disordered" evidence="1">
    <location>
        <begin position="29"/>
        <end position="146"/>
    </location>
</feature>
<feature type="compositionally biased region" description="Basic and acidic residues" evidence="1">
    <location>
        <begin position="230"/>
        <end position="243"/>
    </location>
</feature>
<evidence type="ECO:0000256" key="1">
    <source>
        <dbReference type="SAM" id="MobiDB-lite"/>
    </source>
</evidence>